<gene>
    <name evidence="1" type="ORF">BO66DRAFT_433822</name>
</gene>
<proteinExistence type="predicted"/>
<dbReference type="EMBL" id="KZ824934">
    <property type="protein sequence ID" value="RAH74710.1"/>
    <property type="molecule type" value="Genomic_DNA"/>
</dbReference>
<organism evidence="1 2">
    <name type="scientific">Aspergillus aculeatinus CBS 121060</name>
    <dbReference type="NCBI Taxonomy" id="1448322"/>
    <lineage>
        <taxon>Eukaryota</taxon>
        <taxon>Fungi</taxon>
        <taxon>Dikarya</taxon>
        <taxon>Ascomycota</taxon>
        <taxon>Pezizomycotina</taxon>
        <taxon>Eurotiomycetes</taxon>
        <taxon>Eurotiomycetidae</taxon>
        <taxon>Eurotiales</taxon>
        <taxon>Aspergillaceae</taxon>
        <taxon>Aspergillus</taxon>
        <taxon>Aspergillus subgen. Circumdati</taxon>
    </lineage>
</organism>
<protein>
    <submittedName>
        <fullName evidence="1">Uncharacterized protein</fullName>
    </submittedName>
</protein>
<accession>A0ACD1HMR3</accession>
<evidence type="ECO:0000313" key="1">
    <source>
        <dbReference type="EMBL" id="RAH74710.1"/>
    </source>
</evidence>
<sequence>MASLIQTSVQLGIEPTEILLTWVNKIYKQSPTWTNAYFYLASPDYRARTKSTKYTFDFALRWMDPTTGGTSGLYDDFAMVPASYDRFAVSNATTTGTTGQNVTKLYRRANLAAVQDTLVLELAGYIDLFVLHSQPTANTLIALTSLYRGPAKQPVFTFTPAALQSLLQNITLSLLTLHQTTTTTTATNTITVNVHRFPHPAGLFTPYFVALAMAGRPRARAERHLGEHDGLVPDAVCDARE</sequence>
<name>A0ACD1HMR3_9EURO</name>
<reference evidence="1" key="1">
    <citation type="submission" date="2018-02" db="EMBL/GenBank/DDBJ databases">
        <title>The genomes of Aspergillus section Nigri reveals drivers in fungal speciation.</title>
        <authorList>
            <consortium name="DOE Joint Genome Institute"/>
            <person name="Vesth T.C."/>
            <person name="Nybo J."/>
            <person name="Theobald S."/>
            <person name="Brandl J."/>
            <person name="Frisvad J.C."/>
            <person name="Nielsen K.F."/>
            <person name="Lyhne E.K."/>
            <person name="Kogle M.E."/>
            <person name="Kuo A."/>
            <person name="Riley R."/>
            <person name="Clum A."/>
            <person name="Nolan M."/>
            <person name="Lipzen A."/>
            <person name="Salamov A."/>
            <person name="Henrissat B."/>
            <person name="Wiebenga A."/>
            <person name="De vries R.P."/>
            <person name="Grigoriev I.V."/>
            <person name="Mortensen U.H."/>
            <person name="Andersen M.R."/>
            <person name="Baker S.E."/>
        </authorList>
    </citation>
    <scope>NUCLEOTIDE SEQUENCE</scope>
    <source>
        <strain evidence="1">CBS 121060</strain>
    </source>
</reference>
<dbReference type="Proteomes" id="UP000249661">
    <property type="component" value="Unassembled WGS sequence"/>
</dbReference>
<keyword evidence="2" id="KW-1185">Reference proteome</keyword>
<evidence type="ECO:0000313" key="2">
    <source>
        <dbReference type="Proteomes" id="UP000249661"/>
    </source>
</evidence>